<comment type="cofactor">
    <cofactor evidence="1">
        <name>pyridoxal 5'-phosphate</name>
        <dbReference type="ChEBI" id="CHEBI:597326"/>
    </cofactor>
</comment>
<proteinExistence type="predicted"/>
<reference evidence="5" key="1">
    <citation type="submission" date="2020-10" db="EMBL/GenBank/DDBJ databases">
        <authorList>
            <person name="Gilroy R."/>
        </authorList>
    </citation>
    <scope>NUCLEOTIDE SEQUENCE</scope>
    <source>
        <strain evidence="5">11300</strain>
    </source>
</reference>
<evidence type="ECO:0000256" key="1">
    <source>
        <dbReference type="ARBA" id="ARBA00001933"/>
    </source>
</evidence>
<dbReference type="PANTHER" id="PTHR30511">
    <property type="entry name" value="ALANINE RACEMASE"/>
    <property type="match status" value="1"/>
</dbReference>
<dbReference type="SUPFAM" id="SSF51419">
    <property type="entry name" value="PLP-binding barrel"/>
    <property type="match status" value="1"/>
</dbReference>
<dbReference type="PANTHER" id="PTHR30511:SF3">
    <property type="entry name" value="LYSINE RACEMASE"/>
    <property type="match status" value="1"/>
</dbReference>
<evidence type="ECO:0000256" key="2">
    <source>
        <dbReference type="ARBA" id="ARBA00022898"/>
    </source>
</evidence>
<dbReference type="AlphaFoldDB" id="A0A9D1L6Q3"/>
<dbReference type="Gene3D" id="3.20.20.10">
    <property type="entry name" value="Alanine racemase"/>
    <property type="match status" value="1"/>
</dbReference>
<gene>
    <name evidence="5" type="ORF">IAD16_01495</name>
</gene>
<name>A0A9D1L6Q3_9FIRM</name>
<dbReference type="InterPro" id="IPR029066">
    <property type="entry name" value="PLP-binding_barrel"/>
</dbReference>
<evidence type="ECO:0000313" key="6">
    <source>
        <dbReference type="Proteomes" id="UP000824091"/>
    </source>
</evidence>
<evidence type="ECO:0000256" key="3">
    <source>
        <dbReference type="ARBA" id="ARBA00023235"/>
    </source>
</evidence>
<dbReference type="InterPro" id="IPR000821">
    <property type="entry name" value="Ala_racemase"/>
</dbReference>
<feature type="domain" description="Alanine racemase N-terminal" evidence="4">
    <location>
        <begin position="10"/>
        <end position="228"/>
    </location>
</feature>
<sequence>MENRYPRVEINLAHLQHNVSKVVEKCGSFGIQVAGVIKGATGIPEVARAFDKGGAAFIASSRLEQLEDAINAGIEKPMMLIRIPMLSEVKDVIRLADISLNSEFEVIKALNDEARAHGKLHKVILMADLGDLREGFWDKDEMIKVAEYIENKMINIQLVGIGTNVGCYGSISPTVEKLEELVELAEKIEERLGRQLEYISGGATSSLMRVWDKNIPKRINMLRVGEGILLARDLDVFYGYDMSDLYQDIFRLKAEVIEVKDKPSYPVGTIAIDAFGHTPTYVDRGIRRRALLAMGKVDYGDPAELLPMDKGIEVLGASSDHTIIDVEDAERDYKVGDIMTFDICYATVVYLTNCRNVHIAFV</sequence>
<evidence type="ECO:0000259" key="4">
    <source>
        <dbReference type="Pfam" id="PF01168"/>
    </source>
</evidence>
<dbReference type="GO" id="GO:0030170">
    <property type="term" value="F:pyridoxal phosphate binding"/>
    <property type="evidence" value="ECO:0007669"/>
    <property type="project" value="TreeGrafter"/>
</dbReference>
<dbReference type="InterPro" id="IPR001608">
    <property type="entry name" value="Ala_racemase_N"/>
</dbReference>
<comment type="caution">
    <text evidence="5">The sequence shown here is derived from an EMBL/GenBank/DDBJ whole genome shotgun (WGS) entry which is preliminary data.</text>
</comment>
<dbReference type="CDD" id="cd06815">
    <property type="entry name" value="PLPDE_III_AR_like_1"/>
    <property type="match status" value="1"/>
</dbReference>
<reference evidence="5" key="2">
    <citation type="journal article" date="2021" name="PeerJ">
        <title>Extensive microbial diversity within the chicken gut microbiome revealed by metagenomics and culture.</title>
        <authorList>
            <person name="Gilroy R."/>
            <person name="Ravi A."/>
            <person name="Getino M."/>
            <person name="Pursley I."/>
            <person name="Horton D.L."/>
            <person name="Alikhan N.F."/>
            <person name="Baker D."/>
            <person name="Gharbi K."/>
            <person name="Hall N."/>
            <person name="Watson M."/>
            <person name="Adriaenssens E.M."/>
            <person name="Foster-Nyarko E."/>
            <person name="Jarju S."/>
            <person name="Secka A."/>
            <person name="Antonio M."/>
            <person name="Oren A."/>
            <person name="Chaudhuri R.R."/>
            <person name="La Ragione R."/>
            <person name="Hildebrand F."/>
            <person name="Pallen M.J."/>
        </authorList>
    </citation>
    <scope>NUCLEOTIDE SEQUENCE</scope>
    <source>
        <strain evidence="5">11300</strain>
    </source>
</reference>
<dbReference type="GO" id="GO:0005829">
    <property type="term" value="C:cytosol"/>
    <property type="evidence" value="ECO:0007669"/>
    <property type="project" value="TreeGrafter"/>
</dbReference>
<keyword evidence="2" id="KW-0663">Pyridoxal phosphate</keyword>
<protein>
    <submittedName>
        <fullName evidence="5">Alanine/ornithine racemase family PLP-dependent enzyme</fullName>
    </submittedName>
</protein>
<evidence type="ECO:0000313" key="5">
    <source>
        <dbReference type="EMBL" id="HIU27039.1"/>
    </source>
</evidence>
<keyword evidence="3" id="KW-0413">Isomerase</keyword>
<organism evidence="5 6">
    <name type="scientific">Candidatus Fimisoma avicola</name>
    <dbReference type="NCBI Taxonomy" id="2840826"/>
    <lineage>
        <taxon>Bacteria</taxon>
        <taxon>Bacillati</taxon>
        <taxon>Bacillota</taxon>
        <taxon>Clostridia</taxon>
        <taxon>Eubacteriales</taxon>
        <taxon>Candidatus Fimisoma</taxon>
    </lineage>
</organism>
<dbReference type="EMBL" id="DVMO01000023">
    <property type="protein sequence ID" value="HIU27039.1"/>
    <property type="molecule type" value="Genomic_DNA"/>
</dbReference>
<dbReference type="Pfam" id="PF01168">
    <property type="entry name" value="Ala_racemase_N"/>
    <property type="match status" value="1"/>
</dbReference>
<dbReference type="Proteomes" id="UP000824091">
    <property type="component" value="Unassembled WGS sequence"/>
</dbReference>
<accession>A0A9D1L6Q3</accession>
<dbReference type="GO" id="GO:0008784">
    <property type="term" value="F:alanine racemase activity"/>
    <property type="evidence" value="ECO:0007669"/>
    <property type="project" value="TreeGrafter"/>
</dbReference>